<evidence type="ECO:0000313" key="1">
    <source>
        <dbReference type="EMBL" id="TWS30206.1"/>
    </source>
</evidence>
<proteinExistence type="predicted"/>
<reference evidence="1 2" key="1">
    <citation type="submission" date="2019-06" db="EMBL/GenBank/DDBJ databases">
        <title>Tsukamurella conjunctivitidis sp. nov., Tsukamurella assacharolytica sp. nov. and Tsukamurella sputae sp. nov. isolated from patients with conjunctivitis, bacteraemia (lymphoma) and respiratory infection (sputum) in Hong Kong.</title>
        <authorList>
            <person name="Teng J.L.L."/>
            <person name="Lee H.H."/>
            <person name="Fong J.Y.H."/>
            <person name="Fok K.M.N."/>
            <person name="Lau S.K.P."/>
            <person name="Woo P.C.Y."/>
        </authorList>
    </citation>
    <scope>NUCLEOTIDE SEQUENCE [LARGE SCALE GENOMIC DNA]</scope>
    <source>
        <strain evidence="1 2">HKU72</strain>
    </source>
</reference>
<organism evidence="1 2">
    <name type="scientific">Tsukamurella conjunctivitidis</name>
    <dbReference type="NCBI Taxonomy" id="2592068"/>
    <lineage>
        <taxon>Bacteria</taxon>
        <taxon>Bacillati</taxon>
        <taxon>Actinomycetota</taxon>
        <taxon>Actinomycetes</taxon>
        <taxon>Mycobacteriales</taxon>
        <taxon>Tsukamurellaceae</taxon>
        <taxon>Tsukamurella</taxon>
    </lineage>
</organism>
<accession>A0A5C5S402</accession>
<dbReference type="RefSeq" id="WP_146486233.1">
    <property type="nucleotide sequence ID" value="NZ_VIGX01000002.1"/>
</dbReference>
<evidence type="ECO:0000313" key="2">
    <source>
        <dbReference type="Proteomes" id="UP000319375"/>
    </source>
</evidence>
<sequence length="391" mass="41957">MPVATITLESLLHGQVVDTVVVSSPNDDFLEGDIILDTEPDGIYDAAFTARTVTAAFAPGGRIIGDSIPIRELTLPFHLTPASRPRFQRLWGTPGNFRKVRYHYDGPSGRRSLTLRLSKQVAYQTEDGFDAAIDDAYHAVAVALAVNPMFEGTEDVQAWTNPDDRFTVKITATGGTFPLTFGGNTTAGIAYNAAPAAVQSALEALPNVGAGKVTVTGTAGNYLVVFAVGTNGVLTGSASNLTGLGKKVDIDYAPNTGWFEVWNPTDQDLWNEWELDPAKEWQFPDFAFNGAERKWNRPIGSDAARMIVTPELTQMLSIMSDPLMDTYVSADLSNAAGLFNGVEPVYPVPQYTGTADDPILMPVVCRGPAGAKASLSMRRFWSAESGLEAAA</sequence>
<dbReference type="Proteomes" id="UP000319375">
    <property type="component" value="Unassembled WGS sequence"/>
</dbReference>
<evidence type="ECO:0008006" key="3">
    <source>
        <dbReference type="Google" id="ProtNLM"/>
    </source>
</evidence>
<keyword evidence="2" id="KW-1185">Reference proteome</keyword>
<dbReference type="OrthoDB" id="4407402at2"/>
<comment type="caution">
    <text evidence="1">The sequence shown here is derived from an EMBL/GenBank/DDBJ whole genome shotgun (WGS) entry which is preliminary data.</text>
</comment>
<dbReference type="AlphaFoldDB" id="A0A5C5S402"/>
<protein>
    <recommendedName>
        <fullName evidence="3">Minor tail protein</fullName>
    </recommendedName>
</protein>
<name>A0A5C5S402_9ACTN</name>
<dbReference type="EMBL" id="VIGX01000002">
    <property type="protein sequence ID" value="TWS30206.1"/>
    <property type="molecule type" value="Genomic_DNA"/>
</dbReference>
<gene>
    <name evidence="1" type="ORF">FK530_06765</name>
</gene>